<dbReference type="InterPro" id="IPR013815">
    <property type="entry name" value="ATP_grasp_subdomain_1"/>
</dbReference>
<dbReference type="EC" id="6.3.4.13" evidence="4 12"/>
<comment type="caution">
    <text evidence="15">The sequence shown here is derived from an EMBL/GenBank/DDBJ whole genome shotgun (WGS) entry which is preliminary data.</text>
</comment>
<evidence type="ECO:0000313" key="16">
    <source>
        <dbReference type="Proteomes" id="UP000547674"/>
    </source>
</evidence>
<evidence type="ECO:0000313" key="15">
    <source>
        <dbReference type="EMBL" id="NNF07791.1"/>
    </source>
</evidence>
<dbReference type="InterPro" id="IPR016185">
    <property type="entry name" value="PreATP-grasp_dom_sf"/>
</dbReference>
<keyword evidence="7 12" id="KW-0658">Purine biosynthesis</keyword>
<evidence type="ECO:0000256" key="2">
    <source>
        <dbReference type="ARBA" id="ARBA00001946"/>
    </source>
</evidence>
<evidence type="ECO:0000259" key="14">
    <source>
        <dbReference type="PROSITE" id="PS50975"/>
    </source>
</evidence>
<dbReference type="GO" id="GO:0005524">
    <property type="term" value="F:ATP binding"/>
    <property type="evidence" value="ECO:0007669"/>
    <property type="project" value="UniProtKB-UniRule"/>
</dbReference>
<accession>A0A7Y2H377</accession>
<dbReference type="Pfam" id="PF02843">
    <property type="entry name" value="GARS_C"/>
    <property type="match status" value="1"/>
</dbReference>
<gene>
    <name evidence="12 15" type="primary">purD</name>
    <name evidence="15" type="ORF">HKN21_13590</name>
</gene>
<evidence type="ECO:0000256" key="6">
    <source>
        <dbReference type="ARBA" id="ARBA00022741"/>
    </source>
</evidence>
<dbReference type="GO" id="GO:0004637">
    <property type="term" value="F:phosphoribosylamine-glycine ligase activity"/>
    <property type="evidence" value="ECO:0007669"/>
    <property type="project" value="UniProtKB-UniRule"/>
</dbReference>
<dbReference type="SUPFAM" id="SSF56059">
    <property type="entry name" value="Glutathione synthetase ATP-binding domain-like"/>
    <property type="match status" value="1"/>
</dbReference>
<dbReference type="Pfam" id="PF01071">
    <property type="entry name" value="GARS_A"/>
    <property type="match status" value="1"/>
</dbReference>
<dbReference type="HAMAP" id="MF_00138">
    <property type="entry name" value="GARS"/>
    <property type="match status" value="1"/>
</dbReference>
<proteinExistence type="inferred from homology"/>
<dbReference type="GO" id="GO:0006189">
    <property type="term" value="P:'de novo' IMP biosynthetic process"/>
    <property type="evidence" value="ECO:0007669"/>
    <property type="project" value="UniProtKB-UniRule"/>
</dbReference>
<evidence type="ECO:0000256" key="12">
    <source>
        <dbReference type="HAMAP-Rule" id="MF_00138"/>
    </source>
</evidence>
<dbReference type="InterPro" id="IPR020562">
    <property type="entry name" value="PRibGlycinamide_synth_N"/>
</dbReference>
<dbReference type="PANTHER" id="PTHR43472">
    <property type="entry name" value="PHOSPHORIBOSYLAMINE--GLYCINE LIGASE"/>
    <property type="match status" value="1"/>
</dbReference>
<dbReference type="UniPathway" id="UPA00074">
    <property type="reaction ID" value="UER00125"/>
</dbReference>
<dbReference type="PROSITE" id="PS00184">
    <property type="entry name" value="GARS"/>
    <property type="match status" value="1"/>
</dbReference>
<dbReference type="SMART" id="SM01210">
    <property type="entry name" value="GARS_C"/>
    <property type="match status" value="1"/>
</dbReference>
<dbReference type="Proteomes" id="UP000547674">
    <property type="component" value="Unassembled WGS sequence"/>
</dbReference>
<comment type="pathway">
    <text evidence="3 12">Purine metabolism; IMP biosynthesis via de novo pathway; N(1)-(5-phospho-D-ribosyl)glycinamide from 5-phospho-alpha-D-ribose 1-diphosphate: step 2/2.</text>
</comment>
<evidence type="ECO:0000256" key="11">
    <source>
        <dbReference type="ARBA" id="ARBA00042864"/>
    </source>
</evidence>
<dbReference type="EMBL" id="JABDJR010000547">
    <property type="protein sequence ID" value="NNF07791.1"/>
    <property type="molecule type" value="Genomic_DNA"/>
</dbReference>
<reference evidence="15 16" key="1">
    <citation type="submission" date="2020-03" db="EMBL/GenBank/DDBJ databases">
        <title>Metabolic flexibility allows generalist bacteria to become dominant in a frequently disturbed ecosystem.</title>
        <authorList>
            <person name="Chen Y.-J."/>
            <person name="Leung P.M."/>
            <person name="Bay S.K."/>
            <person name="Hugenholtz P."/>
            <person name="Kessler A.J."/>
            <person name="Shelley G."/>
            <person name="Waite D.W."/>
            <person name="Cook P.L."/>
            <person name="Greening C."/>
        </authorList>
    </citation>
    <scope>NUCLEOTIDE SEQUENCE [LARGE SCALE GENOMIC DNA]</scope>
    <source>
        <strain evidence="15">SS_bin_28</strain>
    </source>
</reference>
<evidence type="ECO:0000256" key="7">
    <source>
        <dbReference type="ARBA" id="ARBA00022755"/>
    </source>
</evidence>
<dbReference type="InterPro" id="IPR020560">
    <property type="entry name" value="PRibGlycinamide_synth_C-dom"/>
</dbReference>
<comment type="similarity">
    <text evidence="9 12">Belongs to the GARS family.</text>
</comment>
<dbReference type="SMART" id="SM01209">
    <property type="entry name" value="GARS_A"/>
    <property type="match status" value="1"/>
</dbReference>
<evidence type="ECO:0000256" key="1">
    <source>
        <dbReference type="ARBA" id="ARBA00001936"/>
    </source>
</evidence>
<dbReference type="Pfam" id="PF02844">
    <property type="entry name" value="GARS_N"/>
    <property type="match status" value="1"/>
</dbReference>
<dbReference type="FunFam" id="3.90.600.10:FF:000001">
    <property type="entry name" value="Trifunctional purine biosynthetic protein adenosine-3"/>
    <property type="match status" value="1"/>
</dbReference>
<protein>
    <recommendedName>
        <fullName evidence="4 12">Phosphoribosylamine--glycine ligase</fullName>
        <ecNumber evidence="4 12">6.3.4.13</ecNumber>
    </recommendedName>
    <alternativeName>
        <fullName evidence="12">GARS</fullName>
    </alternativeName>
    <alternativeName>
        <fullName evidence="10 12">Glycinamide ribonucleotide synthetase</fullName>
    </alternativeName>
    <alternativeName>
        <fullName evidence="11 12">Phosphoribosylglycinamide synthetase</fullName>
    </alternativeName>
</protein>
<dbReference type="PROSITE" id="PS50975">
    <property type="entry name" value="ATP_GRASP"/>
    <property type="match status" value="1"/>
</dbReference>
<keyword evidence="5 12" id="KW-0436">Ligase</keyword>
<keyword evidence="6 13" id="KW-0547">Nucleotide-binding</keyword>
<dbReference type="InterPro" id="IPR011761">
    <property type="entry name" value="ATP-grasp"/>
</dbReference>
<comment type="cofactor">
    <cofactor evidence="1">
        <name>Mn(2+)</name>
        <dbReference type="ChEBI" id="CHEBI:29035"/>
    </cofactor>
</comment>
<dbReference type="SUPFAM" id="SSF51246">
    <property type="entry name" value="Rudiment single hybrid motif"/>
    <property type="match status" value="1"/>
</dbReference>
<comment type="catalytic activity">
    <reaction evidence="12">
        <text>5-phospho-beta-D-ribosylamine + glycine + ATP = N(1)-(5-phospho-beta-D-ribosyl)glycinamide + ADP + phosphate + H(+)</text>
        <dbReference type="Rhea" id="RHEA:17453"/>
        <dbReference type="ChEBI" id="CHEBI:15378"/>
        <dbReference type="ChEBI" id="CHEBI:30616"/>
        <dbReference type="ChEBI" id="CHEBI:43474"/>
        <dbReference type="ChEBI" id="CHEBI:57305"/>
        <dbReference type="ChEBI" id="CHEBI:58681"/>
        <dbReference type="ChEBI" id="CHEBI:143788"/>
        <dbReference type="ChEBI" id="CHEBI:456216"/>
        <dbReference type="EC" id="6.3.4.13"/>
    </reaction>
</comment>
<dbReference type="InterPro" id="IPR020559">
    <property type="entry name" value="PRibGlycinamide_synth_CS"/>
</dbReference>
<dbReference type="InterPro" id="IPR011054">
    <property type="entry name" value="Rudment_hybrid_motif"/>
</dbReference>
<dbReference type="AlphaFoldDB" id="A0A7Y2H377"/>
<organism evidence="15 16">
    <name type="scientific">Eiseniibacteriota bacterium</name>
    <dbReference type="NCBI Taxonomy" id="2212470"/>
    <lineage>
        <taxon>Bacteria</taxon>
        <taxon>Candidatus Eiseniibacteriota</taxon>
    </lineage>
</organism>
<evidence type="ECO:0000256" key="3">
    <source>
        <dbReference type="ARBA" id="ARBA00005174"/>
    </source>
</evidence>
<dbReference type="NCBIfam" id="TIGR00877">
    <property type="entry name" value="purD"/>
    <property type="match status" value="1"/>
</dbReference>
<evidence type="ECO:0000256" key="10">
    <source>
        <dbReference type="ARBA" id="ARBA00042242"/>
    </source>
</evidence>
<comment type="cofactor">
    <cofactor evidence="2">
        <name>Mg(2+)</name>
        <dbReference type="ChEBI" id="CHEBI:18420"/>
    </cofactor>
</comment>
<dbReference type="Gene3D" id="3.40.50.20">
    <property type="match status" value="1"/>
</dbReference>
<evidence type="ECO:0000256" key="8">
    <source>
        <dbReference type="ARBA" id="ARBA00022840"/>
    </source>
</evidence>
<dbReference type="GO" id="GO:0046872">
    <property type="term" value="F:metal ion binding"/>
    <property type="evidence" value="ECO:0007669"/>
    <property type="project" value="InterPro"/>
</dbReference>
<evidence type="ECO:0000256" key="9">
    <source>
        <dbReference type="ARBA" id="ARBA00038345"/>
    </source>
</evidence>
<dbReference type="Gene3D" id="3.90.600.10">
    <property type="entry name" value="Phosphoribosylglycinamide synthetase, C-terminal domain"/>
    <property type="match status" value="1"/>
</dbReference>
<dbReference type="SUPFAM" id="SSF52440">
    <property type="entry name" value="PreATP-grasp domain"/>
    <property type="match status" value="1"/>
</dbReference>
<dbReference type="PANTHER" id="PTHR43472:SF1">
    <property type="entry name" value="PHOSPHORIBOSYLAMINE--GLYCINE LIGASE, CHLOROPLASTIC"/>
    <property type="match status" value="1"/>
</dbReference>
<dbReference type="Gene3D" id="3.30.1490.20">
    <property type="entry name" value="ATP-grasp fold, A domain"/>
    <property type="match status" value="1"/>
</dbReference>
<dbReference type="Gene3D" id="3.30.470.20">
    <property type="entry name" value="ATP-grasp fold, B domain"/>
    <property type="match status" value="1"/>
</dbReference>
<keyword evidence="8 13" id="KW-0067">ATP-binding</keyword>
<evidence type="ECO:0000256" key="4">
    <source>
        <dbReference type="ARBA" id="ARBA00013255"/>
    </source>
</evidence>
<feature type="domain" description="ATP-grasp" evidence="14">
    <location>
        <begin position="107"/>
        <end position="310"/>
    </location>
</feature>
<dbReference type="InterPro" id="IPR037123">
    <property type="entry name" value="PRibGlycinamide_synth_C_sf"/>
</dbReference>
<name>A0A7Y2H377_UNCEI</name>
<evidence type="ECO:0000256" key="13">
    <source>
        <dbReference type="PROSITE-ProRule" id="PRU00409"/>
    </source>
</evidence>
<dbReference type="InterPro" id="IPR000115">
    <property type="entry name" value="PRibGlycinamide_synth"/>
</dbReference>
<sequence length="419" mass="44198">MRVLLIGSGGREHALGWALHRSSSVTTLVSAPGNPGLSALGECLPITVDQSEALFEAARSGNFDLVVVGPEVPLVEGLADRLRDAGIPVFGPGSDGAQLEGSKAWAKEFMTRHKIPTAASRTVTSLEEATRELRAPIVVKASGLAAGKGVTVAESLEEAEAALEACFENDRFGDSGHTVVLEEKLTGEEVSLFVITDGKQYACLPSSQDHKRAFDGDEGPNTGGMGAYSPAPCLSAVMLERVEEEIVQPTLNGLSKEGIDYRGLLYVGLMLTPEGPKVIEYNVRFGDPETQAVLPSIEQDWGLLFLSIAKAAFNPSDLKAPSAGASVCIVAATENYPESSDKGLVIEGIEEAEATGALVFHAGTAMKHGELVTAGGRVLNVVGRGATLKEALDVSYTALDRVRFSGMRFRKDIGFRALS</sequence>
<dbReference type="InterPro" id="IPR020561">
    <property type="entry name" value="PRibGlycinamid_synth_ATP-grasp"/>
</dbReference>
<evidence type="ECO:0000256" key="5">
    <source>
        <dbReference type="ARBA" id="ARBA00022598"/>
    </source>
</evidence>
<dbReference type="GO" id="GO:0009113">
    <property type="term" value="P:purine nucleobase biosynthetic process"/>
    <property type="evidence" value="ECO:0007669"/>
    <property type="project" value="InterPro"/>
</dbReference>